<gene>
    <name evidence="2" type="ORF">BJ508DRAFT_330220</name>
</gene>
<keyword evidence="3" id="KW-1185">Reference proteome</keyword>
<feature type="region of interest" description="Disordered" evidence="1">
    <location>
        <begin position="6"/>
        <end position="33"/>
    </location>
</feature>
<accession>A0A3N4HU78</accession>
<dbReference type="AlphaFoldDB" id="A0A3N4HU78"/>
<proteinExistence type="predicted"/>
<sequence>MCLLFGNVHGEGEDTDSDDDPPPKLASIPHQNAQGETIGEWVFKAKKGDKSTVVKTASPKLLVSTVPAPQMRIIQSAPTNTQTYQLVQAHHQTNGQLVQAHHQTNGQTIHNVQYVQAPCPPPPAAQTPITIVQSGQTASQLQIPRVYTSAVGGWYLSCHTCPPPSALFTASTRGACAHIGLVNGNGGLIVSEPAPTPTSYYTQYTVGGMYIAVANNNPKEMLLFQDGAWRPCQVPLLMQGQNGTVVDNSGGRIQLLAS</sequence>
<evidence type="ECO:0000313" key="2">
    <source>
        <dbReference type="EMBL" id="RPA77365.1"/>
    </source>
</evidence>
<evidence type="ECO:0000256" key="1">
    <source>
        <dbReference type="SAM" id="MobiDB-lite"/>
    </source>
</evidence>
<evidence type="ECO:0000313" key="3">
    <source>
        <dbReference type="Proteomes" id="UP000275078"/>
    </source>
</evidence>
<dbReference type="EMBL" id="ML119727">
    <property type="protein sequence ID" value="RPA77365.1"/>
    <property type="molecule type" value="Genomic_DNA"/>
</dbReference>
<protein>
    <submittedName>
        <fullName evidence="2">Uncharacterized protein</fullName>
    </submittedName>
</protein>
<name>A0A3N4HU78_ASCIM</name>
<organism evidence="2 3">
    <name type="scientific">Ascobolus immersus RN42</name>
    <dbReference type="NCBI Taxonomy" id="1160509"/>
    <lineage>
        <taxon>Eukaryota</taxon>
        <taxon>Fungi</taxon>
        <taxon>Dikarya</taxon>
        <taxon>Ascomycota</taxon>
        <taxon>Pezizomycotina</taxon>
        <taxon>Pezizomycetes</taxon>
        <taxon>Pezizales</taxon>
        <taxon>Ascobolaceae</taxon>
        <taxon>Ascobolus</taxon>
    </lineage>
</organism>
<reference evidence="2 3" key="1">
    <citation type="journal article" date="2018" name="Nat. Ecol. Evol.">
        <title>Pezizomycetes genomes reveal the molecular basis of ectomycorrhizal truffle lifestyle.</title>
        <authorList>
            <person name="Murat C."/>
            <person name="Payen T."/>
            <person name="Noel B."/>
            <person name="Kuo A."/>
            <person name="Morin E."/>
            <person name="Chen J."/>
            <person name="Kohler A."/>
            <person name="Krizsan K."/>
            <person name="Balestrini R."/>
            <person name="Da Silva C."/>
            <person name="Montanini B."/>
            <person name="Hainaut M."/>
            <person name="Levati E."/>
            <person name="Barry K.W."/>
            <person name="Belfiori B."/>
            <person name="Cichocki N."/>
            <person name="Clum A."/>
            <person name="Dockter R.B."/>
            <person name="Fauchery L."/>
            <person name="Guy J."/>
            <person name="Iotti M."/>
            <person name="Le Tacon F."/>
            <person name="Lindquist E.A."/>
            <person name="Lipzen A."/>
            <person name="Malagnac F."/>
            <person name="Mello A."/>
            <person name="Molinier V."/>
            <person name="Miyauchi S."/>
            <person name="Poulain J."/>
            <person name="Riccioni C."/>
            <person name="Rubini A."/>
            <person name="Sitrit Y."/>
            <person name="Splivallo R."/>
            <person name="Traeger S."/>
            <person name="Wang M."/>
            <person name="Zifcakova L."/>
            <person name="Wipf D."/>
            <person name="Zambonelli A."/>
            <person name="Paolocci F."/>
            <person name="Nowrousian M."/>
            <person name="Ottonello S."/>
            <person name="Baldrian P."/>
            <person name="Spatafora J.W."/>
            <person name="Henrissat B."/>
            <person name="Nagy L.G."/>
            <person name="Aury J.M."/>
            <person name="Wincker P."/>
            <person name="Grigoriev I.V."/>
            <person name="Bonfante P."/>
            <person name="Martin F.M."/>
        </authorList>
    </citation>
    <scope>NUCLEOTIDE SEQUENCE [LARGE SCALE GENOMIC DNA]</scope>
    <source>
        <strain evidence="2 3">RN42</strain>
    </source>
</reference>
<dbReference type="Proteomes" id="UP000275078">
    <property type="component" value="Unassembled WGS sequence"/>
</dbReference>